<evidence type="ECO:0000313" key="2">
    <source>
        <dbReference type="WBParaSite" id="PDA_v2.g27463.t1"/>
    </source>
</evidence>
<sequence length="99" mass="11881">MKKEMEALKEDNEDKQIQVTLIRANRDRFVEINARQAKVLRKLRYEVAKKDEETIKQKAEVQKKTEDGELFARDAQRLKQDRDEVQAELRNLLRQKLEL</sequence>
<evidence type="ECO:0000313" key="1">
    <source>
        <dbReference type="Proteomes" id="UP000887578"/>
    </source>
</evidence>
<organism evidence="1 2">
    <name type="scientific">Panagrolaimus davidi</name>
    <dbReference type="NCBI Taxonomy" id="227884"/>
    <lineage>
        <taxon>Eukaryota</taxon>
        <taxon>Metazoa</taxon>
        <taxon>Ecdysozoa</taxon>
        <taxon>Nematoda</taxon>
        <taxon>Chromadorea</taxon>
        <taxon>Rhabditida</taxon>
        <taxon>Tylenchina</taxon>
        <taxon>Panagrolaimomorpha</taxon>
        <taxon>Panagrolaimoidea</taxon>
        <taxon>Panagrolaimidae</taxon>
        <taxon>Panagrolaimus</taxon>
    </lineage>
</organism>
<protein>
    <submittedName>
        <fullName evidence="2">Uncharacterized protein</fullName>
    </submittedName>
</protein>
<name>A0A914Q7P9_9BILA</name>
<reference evidence="2" key="1">
    <citation type="submission" date="2022-11" db="UniProtKB">
        <authorList>
            <consortium name="WormBaseParasite"/>
        </authorList>
    </citation>
    <scope>IDENTIFICATION</scope>
</reference>
<dbReference type="AlphaFoldDB" id="A0A914Q7P9"/>
<accession>A0A914Q7P9</accession>
<dbReference type="Proteomes" id="UP000887578">
    <property type="component" value="Unplaced"/>
</dbReference>
<proteinExistence type="predicted"/>
<keyword evidence="1" id="KW-1185">Reference proteome</keyword>
<dbReference type="WBParaSite" id="PDA_v2.g27463.t1">
    <property type="protein sequence ID" value="PDA_v2.g27463.t1"/>
    <property type="gene ID" value="PDA_v2.g27463"/>
</dbReference>